<organism evidence="2 3">
    <name type="scientific">Alteribacillus bidgolensis</name>
    <dbReference type="NCBI Taxonomy" id="930129"/>
    <lineage>
        <taxon>Bacteria</taxon>
        <taxon>Bacillati</taxon>
        <taxon>Bacillota</taxon>
        <taxon>Bacilli</taxon>
        <taxon>Bacillales</taxon>
        <taxon>Bacillaceae</taxon>
        <taxon>Alteribacillus</taxon>
    </lineage>
</organism>
<dbReference type="RefSeq" id="WP_091585094.1">
    <property type="nucleotide sequence ID" value="NZ_FNDU01000006.1"/>
</dbReference>
<dbReference type="EMBL" id="FNDU01000006">
    <property type="protein sequence ID" value="SDI29091.1"/>
    <property type="molecule type" value="Genomic_DNA"/>
</dbReference>
<keyword evidence="3" id="KW-1185">Reference proteome</keyword>
<evidence type="ECO:0000313" key="3">
    <source>
        <dbReference type="Proteomes" id="UP000199017"/>
    </source>
</evidence>
<dbReference type="Proteomes" id="UP000199017">
    <property type="component" value="Unassembled WGS sequence"/>
</dbReference>
<feature type="transmembrane region" description="Helical" evidence="1">
    <location>
        <begin position="35"/>
        <end position="58"/>
    </location>
</feature>
<keyword evidence="1" id="KW-0472">Membrane</keyword>
<dbReference type="AlphaFoldDB" id="A0A1G8JDC6"/>
<dbReference type="OrthoDB" id="2973546at2"/>
<accession>A0A1G8JDC6</accession>
<sequence>MAHRKTKPALGFFGSFLLCGWGAYRLLTESFDSYTWLIPALFAVTGGIGIAANAIHFFRNRSYESHGK</sequence>
<protein>
    <submittedName>
        <fullName evidence="2">Uncharacterized protein</fullName>
    </submittedName>
</protein>
<evidence type="ECO:0000256" key="1">
    <source>
        <dbReference type="SAM" id="Phobius"/>
    </source>
</evidence>
<keyword evidence="1" id="KW-1133">Transmembrane helix</keyword>
<proteinExistence type="predicted"/>
<evidence type="ECO:0000313" key="2">
    <source>
        <dbReference type="EMBL" id="SDI29091.1"/>
    </source>
</evidence>
<dbReference type="STRING" id="930129.SAMN05216352_106151"/>
<keyword evidence="1" id="KW-0812">Transmembrane</keyword>
<reference evidence="2 3" key="1">
    <citation type="submission" date="2016-10" db="EMBL/GenBank/DDBJ databases">
        <authorList>
            <person name="de Groot N.N."/>
        </authorList>
    </citation>
    <scope>NUCLEOTIDE SEQUENCE [LARGE SCALE GENOMIC DNA]</scope>
    <source>
        <strain evidence="3">P4B,CCM 7963,CECT 7998,DSM 25260,IBRC-M 10614,KCTC 13821</strain>
    </source>
</reference>
<name>A0A1G8JDC6_9BACI</name>
<gene>
    <name evidence="2" type="ORF">SAMN05216352_106151</name>
</gene>